<dbReference type="AlphaFoldDB" id="A0A507C6U6"/>
<feature type="compositionally biased region" description="Polar residues" evidence="4">
    <location>
        <begin position="553"/>
        <end position="565"/>
    </location>
</feature>
<evidence type="ECO:0000256" key="4">
    <source>
        <dbReference type="SAM" id="MobiDB-lite"/>
    </source>
</evidence>
<dbReference type="Pfam" id="PF07847">
    <property type="entry name" value="PCO_ADO"/>
    <property type="match status" value="1"/>
</dbReference>
<accession>A0A507C6U6</accession>
<dbReference type="OrthoDB" id="271433at2759"/>
<dbReference type="SUPFAM" id="SSF51182">
    <property type="entry name" value="RmlC-like cupins"/>
    <property type="match status" value="1"/>
</dbReference>
<dbReference type="InterPro" id="IPR014710">
    <property type="entry name" value="RmlC-like_jellyroll"/>
</dbReference>
<dbReference type="PROSITE" id="PS50181">
    <property type="entry name" value="FBOX"/>
    <property type="match status" value="1"/>
</dbReference>
<feature type="domain" description="F-box" evidence="5">
    <location>
        <begin position="7"/>
        <end position="53"/>
    </location>
</feature>
<dbReference type="InterPro" id="IPR012864">
    <property type="entry name" value="PCO/ADO"/>
</dbReference>
<reference evidence="6 7" key="1">
    <citation type="journal article" date="2019" name="Sci. Rep.">
        <title>Comparative genomics of chytrid fungi reveal insights into the obligate biotrophic and pathogenic lifestyle of Synchytrium endobioticum.</title>
        <authorList>
            <person name="van de Vossenberg B.T.L.H."/>
            <person name="Warris S."/>
            <person name="Nguyen H.D.T."/>
            <person name="van Gent-Pelzer M.P.E."/>
            <person name="Joly D.L."/>
            <person name="van de Geest H.C."/>
            <person name="Bonants P.J.M."/>
            <person name="Smith D.S."/>
            <person name="Levesque C.A."/>
            <person name="van der Lee T.A.J."/>
        </authorList>
    </citation>
    <scope>NUCLEOTIDE SEQUENCE [LARGE SCALE GENOMIC DNA]</scope>
    <source>
        <strain evidence="6 7">JEL517</strain>
    </source>
</reference>
<evidence type="ECO:0000259" key="5">
    <source>
        <dbReference type="PROSITE" id="PS50181"/>
    </source>
</evidence>
<gene>
    <name evidence="6" type="ORF">SmJEL517_g02484</name>
</gene>
<dbReference type="STRING" id="1806994.A0A507C6U6"/>
<dbReference type="Gene3D" id="1.20.1280.50">
    <property type="match status" value="1"/>
</dbReference>
<dbReference type="InterPro" id="IPR036047">
    <property type="entry name" value="F-box-like_dom_sf"/>
</dbReference>
<keyword evidence="2" id="KW-0560">Oxidoreductase</keyword>
<dbReference type="GO" id="GO:0016702">
    <property type="term" value="F:oxidoreductase activity, acting on single donors with incorporation of molecular oxygen, incorporation of two atoms of oxygen"/>
    <property type="evidence" value="ECO:0007669"/>
    <property type="project" value="InterPro"/>
</dbReference>
<evidence type="ECO:0000256" key="3">
    <source>
        <dbReference type="ARBA" id="ARBA00023004"/>
    </source>
</evidence>
<keyword evidence="3" id="KW-0408">Iron</keyword>
<dbReference type="InterPro" id="IPR001810">
    <property type="entry name" value="F-box_dom"/>
</dbReference>
<evidence type="ECO:0000313" key="7">
    <source>
        <dbReference type="Proteomes" id="UP000319731"/>
    </source>
</evidence>
<keyword evidence="7" id="KW-1185">Reference proteome</keyword>
<organism evidence="6 7">
    <name type="scientific">Synchytrium microbalum</name>
    <dbReference type="NCBI Taxonomy" id="1806994"/>
    <lineage>
        <taxon>Eukaryota</taxon>
        <taxon>Fungi</taxon>
        <taxon>Fungi incertae sedis</taxon>
        <taxon>Chytridiomycota</taxon>
        <taxon>Chytridiomycota incertae sedis</taxon>
        <taxon>Chytridiomycetes</taxon>
        <taxon>Synchytriales</taxon>
        <taxon>Synchytriaceae</taxon>
        <taxon>Synchytrium</taxon>
    </lineage>
</organism>
<dbReference type="InterPro" id="IPR011051">
    <property type="entry name" value="RmlC_Cupin_sf"/>
</dbReference>
<dbReference type="PANTHER" id="PTHR22966">
    <property type="entry name" value="2-AMINOETHANETHIOL DIOXYGENASE"/>
    <property type="match status" value="1"/>
</dbReference>
<dbReference type="EMBL" id="QEAO01000010">
    <property type="protein sequence ID" value="TPX35068.1"/>
    <property type="molecule type" value="Genomic_DNA"/>
</dbReference>
<protein>
    <recommendedName>
        <fullName evidence="5">F-box domain-containing protein</fullName>
    </recommendedName>
</protein>
<evidence type="ECO:0000256" key="2">
    <source>
        <dbReference type="ARBA" id="ARBA00023002"/>
    </source>
</evidence>
<dbReference type="CDD" id="cd20289">
    <property type="entry name" value="cupin_ADO"/>
    <property type="match status" value="1"/>
</dbReference>
<comment type="caution">
    <text evidence="6">The sequence shown here is derived from an EMBL/GenBank/DDBJ whole genome shotgun (WGS) entry which is preliminary data.</text>
</comment>
<dbReference type="Proteomes" id="UP000319731">
    <property type="component" value="Unassembled WGS sequence"/>
</dbReference>
<keyword evidence="1" id="KW-0479">Metal-binding</keyword>
<dbReference type="Gene3D" id="2.60.120.10">
    <property type="entry name" value="Jelly Rolls"/>
    <property type="match status" value="1"/>
</dbReference>
<dbReference type="SUPFAM" id="SSF81383">
    <property type="entry name" value="F-box domain"/>
    <property type="match status" value="1"/>
</dbReference>
<dbReference type="GO" id="GO:0046872">
    <property type="term" value="F:metal ion binding"/>
    <property type="evidence" value="ECO:0007669"/>
    <property type="project" value="UniProtKB-KW"/>
</dbReference>
<feature type="region of interest" description="Disordered" evidence="4">
    <location>
        <begin position="550"/>
        <end position="610"/>
    </location>
</feature>
<dbReference type="RefSeq" id="XP_031025653.1">
    <property type="nucleotide sequence ID" value="XM_031168412.1"/>
</dbReference>
<evidence type="ECO:0000313" key="6">
    <source>
        <dbReference type="EMBL" id="TPX35068.1"/>
    </source>
</evidence>
<feature type="compositionally biased region" description="Polar residues" evidence="4">
    <location>
        <begin position="598"/>
        <end position="610"/>
    </location>
</feature>
<dbReference type="SMART" id="SM00256">
    <property type="entry name" value="FBOX"/>
    <property type="match status" value="1"/>
</dbReference>
<feature type="compositionally biased region" description="Basic residues" evidence="4">
    <location>
        <begin position="581"/>
        <end position="592"/>
    </location>
</feature>
<name>A0A507C6U6_9FUNG</name>
<sequence length="704" mass="79145">MTDKEQTIYMSDLPHEILLKVFSFLDVPSLRHASLGSKLWNELADDDLLWKALCAERWTFKWNAPLQPHPLVNYSNVEFELQDSEISNILRRRGYTGETDTTSITHRALRDTLPDHAPHQQPRWKSKWKASYFIAERDSIRSGITERELIAIDWSFELRSLVPAGGLQRTPSSLTSYTFLLLLRPRIRLVYGSVEQKPTYLADKLFESTITTTSSIFQSTSYFCGQRYQPYLAQSRPSSIIQTRCSTQFKLPPQLPLPVAPRFEGDGSDIELEGPPESKIIGRRTIEAQRHDISLSWPVGSEADEDVELLADDEIFHNHLTAKERSNLVNYRPEGRIPSESYPIPHSPIALPSMIQLVAILAHRIFAPAVANPGYNPFIQNTVLTEKLQQACAAVSVEHLGPLHQKLTSEYYTILEHGEYTLCIFALEKGESMPVHDHPSMCVFSRVVEGVLHVKTYEWVDGESRDHHSPKRRLAKIGINEDIPSDCDKSLLVIKPGVGSNLHSFTAASDRVVVLDLLGPPYTEPDGDRPCTHYREASFAEGSALSLQDDRIQQTSRNGYSNSSRDSTEEAAVTISSVSSQKKKRKKKKKRTTAKELYQQQDESSSITSDSINDWRDEVYSSTAVASASAFAAPSDDGSRDTIIENTPDVGDIVWLVEAPDLDYPCDVREYQGAEVTPELLSSTDVWSLEQLLVVTDAILRTSK</sequence>
<evidence type="ECO:0000256" key="1">
    <source>
        <dbReference type="ARBA" id="ARBA00022723"/>
    </source>
</evidence>
<proteinExistence type="predicted"/>
<dbReference type="GeneID" id="42003709"/>
<dbReference type="Pfam" id="PF12937">
    <property type="entry name" value="F-box-like"/>
    <property type="match status" value="1"/>
</dbReference>
<dbReference type="PANTHER" id="PTHR22966:SF61">
    <property type="entry name" value="2-AMINOETHANETHIOL DIOXYGENASE"/>
    <property type="match status" value="1"/>
</dbReference>